<comment type="caution">
    <text evidence="3">The sequence shown here is derived from an EMBL/GenBank/DDBJ whole genome shotgun (WGS) entry which is preliminary data.</text>
</comment>
<gene>
    <name evidence="3" type="ORF">EVAR_90504_1</name>
</gene>
<dbReference type="EMBL" id="BGZK01002775">
    <property type="protein sequence ID" value="GBP96407.1"/>
    <property type="molecule type" value="Genomic_DNA"/>
</dbReference>
<dbReference type="SUPFAM" id="SSF56219">
    <property type="entry name" value="DNase I-like"/>
    <property type="match status" value="1"/>
</dbReference>
<dbReference type="Gene3D" id="3.60.10.10">
    <property type="entry name" value="Endonuclease/exonuclease/phosphatase"/>
    <property type="match status" value="1"/>
</dbReference>
<sequence length="348" mass="38952">MRLPTVIIRDVLKVNSDEDIVRSLRTQNRHLSEGLDWEKPRAVSSPDKSRLRIRGAQRRPVWDQSPLVQCSRCLGYGHGKRFCKEVSEVRALRRGHTGVTCRAGMESPKMRKLYKGRLRDTAHGRSAQQAPWLPKTAHTAEGSSTEGCTDRVSLRFMQSNLQRSKLATTELLVEAARRKIAVAIVQEPYIGNIGELRRYPGCRVVQKTAPRRGPVKAAIMVLNSDVDVEEDQTLNGENVAAAVIKPETAELASCRCISRRHAHRPVPRSRAIRLLKTRDRQNHPGGDVNAWSVWWGSERNDARGVDLCDFLDSEGLHILNEGNTPRVYRGSSPQECGGCDCVQLRSTG</sequence>
<dbReference type="Proteomes" id="UP000299102">
    <property type="component" value="Unassembled WGS sequence"/>
</dbReference>
<feature type="region of interest" description="Disordered" evidence="1">
    <location>
        <begin position="120"/>
        <end position="145"/>
    </location>
</feature>
<name>A0A4C2AC12_EUMVA</name>
<dbReference type="InterPro" id="IPR036691">
    <property type="entry name" value="Endo/exonu/phosph_ase_sf"/>
</dbReference>
<evidence type="ECO:0000313" key="3">
    <source>
        <dbReference type="EMBL" id="GBP96407.1"/>
    </source>
</evidence>
<feature type="domain" description="Endonuclease/exonuclease/phosphatase" evidence="2">
    <location>
        <begin position="285"/>
        <end position="331"/>
    </location>
</feature>
<dbReference type="InterPro" id="IPR005135">
    <property type="entry name" value="Endo/exonuclease/phosphatase"/>
</dbReference>
<dbReference type="OrthoDB" id="8063754at2759"/>
<reference evidence="3 4" key="1">
    <citation type="journal article" date="2019" name="Commun. Biol.">
        <title>The bagworm genome reveals a unique fibroin gene that provides high tensile strength.</title>
        <authorList>
            <person name="Kono N."/>
            <person name="Nakamura H."/>
            <person name="Ohtoshi R."/>
            <person name="Tomita M."/>
            <person name="Numata K."/>
            <person name="Arakawa K."/>
        </authorList>
    </citation>
    <scope>NUCLEOTIDE SEQUENCE [LARGE SCALE GENOMIC DNA]</scope>
</reference>
<proteinExistence type="predicted"/>
<evidence type="ECO:0000313" key="4">
    <source>
        <dbReference type="Proteomes" id="UP000299102"/>
    </source>
</evidence>
<evidence type="ECO:0000256" key="1">
    <source>
        <dbReference type="SAM" id="MobiDB-lite"/>
    </source>
</evidence>
<dbReference type="AlphaFoldDB" id="A0A4C2AC12"/>
<dbReference type="GO" id="GO:0003824">
    <property type="term" value="F:catalytic activity"/>
    <property type="evidence" value="ECO:0007669"/>
    <property type="project" value="InterPro"/>
</dbReference>
<keyword evidence="4" id="KW-1185">Reference proteome</keyword>
<dbReference type="Pfam" id="PF14529">
    <property type="entry name" value="Exo_endo_phos_2"/>
    <property type="match status" value="1"/>
</dbReference>
<organism evidence="3 4">
    <name type="scientific">Eumeta variegata</name>
    <name type="common">Bagworm moth</name>
    <name type="synonym">Eumeta japonica</name>
    <dbReference type="NCBI Taxonomy" id="151549"/>
    <lineage>
        <taxon>Eukaryota</taxon>
        <taxon>Metazoa</taxon>
        <taxon>Ecdysozoa</taxon>
        <taxon>Arthropoda</taxon>
        <taxon>Hexapoda</taxon>
        <taxon>Insecta</taxon>
        <taxon>Pterygota</taxon>
        <taxon>Neoptera</taxon>
        <taxon>Endopterygota</taxon>
        <taxon>Lepidoptera</taxon>
        <taxon>Glossata</taxon>
        <taxon>Ditrysia</taxon>
        <taxon>Tineoidea</taxon>
        <taxon>Psychidae</taxon>
        <taxon>Oiketicinae</taxon>
        <taxon>Eumeta</taxon>
    </lineage>
</organism>
<evidence type="ECO:0000259" key="2">
    <source>
        <dbReference type="Pfam" id="PF14529"/>
    </source>
</evidence>
<accession>A0A4C2AC12</accession>
<protein>
    <recommendedName>
        <fullName evidence="2">Endonuclease/exonuclease/phosphatase domain-containing protein</fullName>
    </recommendedName>
</protein>